<keyword evidence="3 7" id="KW-0812">Transmembrane</keyword>
<dbReference type="RefSeq" id="WP_146900034.1">
    <property type="nucleotide sequence ID" value="NZ_BAAARM010000001.1"/>
</dbReference>
<feature type="compositionally biased region" description="Low complexity" evidence="6">
    <location>
        <begin position="167"/>
        <end position="188"/>
    </location>
</feature>
<feature type="transmembrane region" description="Helical" evidence="7">
    <location>
        <begin position="109"/>
        <end position="131"/>
    </location>
</feature>
<feature type="transmembrane region" description="Helical" evidence="7">
    <location>
        <begin position="137"/>
        <end position="160"/>
    </location>
</feature>
<evidence type="ECO:0000259" key="8">
    <source>
        <dbReference type="Pfam" id="PF04024"/>
    </source>
</evidence>
<dbReference type="PANTHER" id="PTHR33885:SF3">
    <property type="entry name" value="PHAGE SHOCK PROTEIN C"/>
    <property type="match status" value="1"/>
</dbReference>
<keyword evidence="2" id="KW-1003">Cell membrane</keyword>
<protein>
    <recommendedName>
        <fullName evidence="8">Phage shock protein PspC N-terminal domain-containing protein</fullName>
    </recommendedName>
</protein>
<name>A0A512D9M1_9CELL</name>
<feature type="compositionally biased region" description="Pro residues" evidence="6">
    <location>
        <begin position="239"/>
        <end position="252"/>
    </location>
</feature>
<feature type="transmembrane region" description="Helical" evidence="7">
    <location>
        <begin position="297"/>
        <end position="317"/>
    </location>
</feature>
<evidence type="ECO:0000313" key="9">
    <source>
        <dbReference type="EMBL" id="GEO32960.1"/>
    </source>
</evidence>
<dbReference type="Pfam" id="PF04024">
    <property type="entry name" value="PspC"/>
    <property type="match status" value="1"/>
</dbReference>
<feature type="domain" description="Phage shock protein PspC N-terminal" evidence="8">
    <location>
        <begin position="38"/>
        <end position="92"/>
    </location>
</feature>
<dbReference type="AlphaFoldDB" id="A0A512D9M1"/>
<keyword evidence="10" id="KW-1185">Reference proteome</keyword>
<evidence type="ECO:0000256" key="1">
    <source>
        <dbReference type="ARBA" id="ARBA00004162"/>
    </source>
</evidence>
<evidence type="ECO:0000256" key="6">
    <source>
        <dbReference type="SAM" id="MobiDB-lite"/>
    </source>
</evidence>
<dbReference type="Proteomes" id="UP000321181">
    <property type="component" value="Unassembled WGS sequence"/>
</dbReference>
<feature type="region of interest" description="Disordered" evidence="6">
    <location>
        <begin position="1"/>
        <end position="26"/>
    </location>
</feature>
<feature type="transmembrane region" description="Helical" evidence="7">
    <location>
        <begin position="67"/>
        <end position="89"/>
    </location>
</feature>
<feature type="compositionally biased region" description="Low complexity" evidence="6">
    <location>
        <begin position="1"/>
        <end position="11"/>
    </location>
</feature>
<gene>
    <name evidence="9" type="ORF">CAE01nite_06850</name>
</gene>
<dbReference type="InterPro" id="IPR007168">
    <property type="entry name" value="Phageshock_PspC_N"/>
</dbReference>
<proteinExistence type="predicted"/>
<evidence type="ECO:0000256" key="7">
    <source>
        <dbReference type="SAM" id="Phobius"/>
    </source>
</evidence>
<reference evidence="9 10" key="1">
    <citation type="submission" date="2019-07" db="EMBL/GenBank/DDBJ databases">
        <title>Whole genome shotgun sequence of Cellulomonas aerilata NBRC 106308.</title>
        <authorList>
            <person name="Hosoyama A."/>
            <person name="Uohara A."/>
            <person name="Ohji S."/>
            <person name="Ichikawa N."/>
        </authorList>
    </citation>
    <scope>NUCLEOTIDE SEQUENCE [LARGE SCALE GENOMIC DNA]</scope>
    <source>
        <strain evidence="9 10">NBRC 106308</strain>
    </source>
</reference>
<feature type="region of interest" description="Disordered" evidence="6">
    <location>
        <begin position="164"/>
        <end position="294"/>
    </location>
</feature>
<evidence type="ECO:0000256" key="2">
    <source>
        <dbReference type="ARBA" id="ARBA00022475"/>
    </source>
</evidence>
<dbReference type="GO" id="GO:0005886">
    <property type="term" value="C:plasma membrane"/>
    <property type="evidence" value="ECO:0007669"/>
    <property type="project" value="UniProtKB-SubCell"/>
</dbReference>
<feature type="compositionally biased region" description="Low complexity" evidence="6">
    <location>
        <begin position="201"/>
        <end position="238"/>
    </location>
</feature>
<feature type="transmembrane region" description="Helical" evidence="7">
    <location>
        <begin position="356"/>
        <end position="374"/>
    </location>
</feature>
<keyword evidence="4 7" id="KW-1133">Transmembrane helix</keyword>
<evidence type="ECO:0000256" key="5">
    <source>
        <dbReference type="ARBA" id="ARBA00023136"/>
    </source>
</evidence>
<dbReference type="PANTHER" id="PTHR33885">
    <property type="entry name" value="PHAGE SHOCK PROTEIN C"/>
    <property type="match status" value="1"/>
</dbReference>
<evidence type="ECO:0000313" key="10">
    <source>
        <dbReference type="Proteomes" id="UP000321181"/>
    </source>
</evidence>
<evidence type="ECO:0000256" key="3">
    <source>
        <dbReference type="ARBA" id="ARBA00022692"/>
    </source>
</evidence>
<keyword evidence="5 7" id="KW-0472">Membrane</keyword>
<organism evidence="9 10">
    <name type="scientific">Cellulomonas aerilata</name>
    <dbReference type="NCBI Taxonomy" id="515326"/>
    <lineage>
        <taxon>Bacteria</taxon>
        <taxon>Bacillati</taxon>
        <taxon>Actinomycetota</taxon>
        <taxon>Actinomycetes</taxon>
        <taxon>Micrococcales</taxon>
        <taxon>Cellulomonadaceae</taxon>
        <taxon>Cellulomonas</taxon>
    </lineage>
</organism>
<feature type="compositionally biased region" description="Low complexity" evidence="6">
    <location>
        <begin position="256"/>
        <end position="268"/>
    </location>
</feature>
<accession>A0A512D9M1</accession>
<dbReference type="EMBL" id="BJYY01000002">
    <property type="protein sequence ID" value="GEO32960.1"/>
    <property type="molecule type" value="Genomic_DNA"/>
</dbReference>
<evidence type="ECO:0000256" key="4">
    <source>
        <dbReference type="ARBA" id="ARBA00022989"/>
    </source>
</evidence>
<dbReference type="OrthoDB" id="7359894at2"/>
<comment type="subcellular location">
    <subcellularLocation>
        <location evidence="1">Cell membrane</location>
        <topology evidence="1">Single-pass membrane protein</topology>
    </subcellularLocation>
</comment>
<comment type="caution">
    <text evidence="9">The sequence shown here is derived from an EMBL/GenBank/DDBJ whole genome shotgun (WGS) entry which is preliminary data.</text>
</comment>
<feature type="compositionally biased region" description="Gly residues" evidence="6">
    <location>
        <begin position="269"/>
        <end position="278"/>
    </location>
</feature>
<sequence length="511" mass="50790">MEQTTAPGADQPFPPAPGPRPAARGDDGFFTSIRRTGLVRTQDRWIGGVAGGIARRFGIDPLLVRGILGVTVLLGGAGLVVYGLGWALLPEERDGRIHLQETIQGRFDAALLGAVAAVVVGLSRGDGWLGWWDERGFGWVNGLLWLAAVAAVVAMIVTAVNNRRPQGGQATTTWAPAPGTTATGTDVPPGAPPWAGGTGGATAMTPGTTPGTSPGRTGRTVPHPGYGAVPLTAPVGGAPVPPPPAGYPPPPAGTASWGSAPGDPSAGGPSAGGPGGWSGWTPTPPPPPKPRVQGPGVGAVGAVVGLTLLALAGLLVADREGVLAVPVALTALGIGIVLAGLAIIVSGLRGRSSGTLGFLAIVGIVAAVPTSVLTTQDEGIFFGDGDRIDVASGSTWRPTTVEEAARGISVSFGDVDVDLTDVPLDGGTVRVPISLGAGDLTVTVPEGIAVTGDIGVTAGQAVWDVDGESRTAGFSGGTSEQYGSDEAASGPVELALEIRAGAGDVRVVEED</sequence>
<feature type="transmembrane region" description="Helical" evidence="7">
    <location>
        <begin position="323"/>
        <end position="344"/>
    </location>
</feature>
<dbReference type="InterPro" id="IPR052027">
    <property type="entry name" value="PspC"/>
</dbReference>